<organism evidence="3 4">
    <name type="scientific">Leucobacter weissii</name>
    <dbReference type="NCBI Taxonomy" id="1983706"/>
    <lineage>
        <taxon>Bacteria</taxon>
        <taxon>Bacillati</taxon>
        <taxon>Actinomycetota</taxon>
        <taxon>Actinomycetes</taxon>
        <taxon>Micrococcales</taxon>
        <taxon>Microbacteriaceae</taxon>
        <taxon>Leucobacter</taxon>
    </lineage>
</organism>
<evidence type="ECO:0000256" key="2">
    <source>
        <dbReference type="SAM" id="Phobius"/>
    </source>
</evidence>
<reference evidence="3" key="1">
    <citation type="submission" date="2021-03" db="EMBL/GenBank/DDBJ databases">
        <title>Leucobacter chromiisoli sp. nov., isolated from chromium-containing soil of chemical plant.</title>
        <authorList>
            <person name="Xu Z."/>
        </authorList>
    </citation>
    <scope>NUCLEOTIDE SEQUENCE</scope>
    <source>
        <strain evidence="3">S27</strain>
    </source>
</reference>
<dbReference type="Proteomes" id="UP000664382">
    <property type="component" value="Unassembled WGS sequence"/>
</dbReference>
<feature type="transmembrane region" description="Helical" evidence="2">
    <location>
        <begin position="86"/>
        <end position="103"/>
    </location>
</feature>
<evidence type="ECO:0000313" key="3">
    <source>
        <dbReference type="EMBL" id="MBO1902396.1"/>
    </source>
</evidence>
<keyword evidence="2" id="KW-1133">Transmembrane helix</keyword>
<dbReference type="EMBL" id="JAGDYM010000011">
    <property type="protein sequence ID" value="MBO1902396.1"/>
    <property type="molecule type" value="Genomic_DNA"/>
</dbReference>
<feature type="compositionally biased region" description="Low complexity" evidence="1">
    <location>
        <begin position="12"/>
        <end position="23"/>
    </location>
</feature>
<proteinExistence type="predicted"/>
<feature type="compositionally biased region" description="Basic and acidic residues" evidence="1">
    <location>
        <begin position="1"/>
        <end position="11"/>
    </location>
</feature>
<dbReference type="AlphaFoldDB" id="A0A939S8R6"/>
<accession>A0A939S8R6</accession>
<keyword evidence="2" id="KW-0812">Transmembrane</keyword>
<keyword evidence="2" id="KW-0472">Membrane</keyword>
<comment type="caution">
    <text evidence="3">The sequence shown here is derived from an EMBL/GenBank/DDBJ whole genome shotgun (WGS) entry which is preliminary data.</text>
</comment>
<evidence type="ECO:0000313" key="4">
    <source>
        <dbReference type="Proteomes" id="UP000664382"/>
    </source>
</evidence>
<evidence type="ECO:0000256" key="1">
    <source>
        <dbReference type="SAM" id="MobiDB-lite"/>
    </source>
</evidence>
<sequence>MRVRTGGERRSAPPAAGAGAEPAATMREDGAVYLRGLARSQFRLALGTLLAFLVVILAFTAVLSLLPEWGDPVILGVPLSWLLQAYGYYPIIAVFAIAYVRGAHANERRYRELVSGPSSGTERR</sequence>
<keyword evidence="4" id="KW-1185">Reference proteome</keyword>
<protein>
    <submittedName>
        <fullName evidence="3">Heavy metal transporter</fullName>
    </submittedName>
</protein>
<feature type="region of interest" description="Disordered" evidence="1">
    <location>
        <begin position="1"/>
        <end position="23"/>
    </location>
</feature>
<name>A0A939S8R6_9MICO</name>
<gene>
    <name evidence="3" type="ORF">J4H92_10600</name>
</gene>
<feature type="transmembrane region" description="Helical" evidence="2">
    <location>
        <begin position="44"/>
        <end position="66"/>
    </location>
</feature>